<feature type="transmembrane region" description="Helical" evidence="1">
    <location>
        <begin position="361"/>
        <end position="378"/>
    </location>
</feature>
<feature type="transmembrane region" description="Helical" evidence="1">
    <location>
        <begin position="213"/>
        <end position="234"/>
    </location>
</feature>
<name>A0A087AMH8_9BIFI</name>
<sequence>MWIAGKIGLGATDGGPDEMMRSLIPRCMINGNWLPSGYDSCAIYGIGNWSYAFYPQFIAAYLSAFFMSIAKMLGMSASMIFMWGRGASIVFGLVTLFCVSETVSVVFRGARNRGLMVCLAVALMGAWPQFAFLSSYMNNDIAAMCGVTLLVYAMVSGVKDGWRLRNALVLSLGVIVAGLGYWNAYGFVLVAICVFIATALLQNRDDMVKGVRLIAVAAGVCAVVVLPFFAVNVVRYGDLIGMSTFHERYVEWLAAGGEVLQHPWRDTVDELFFESNFVQDTVQSFIGDLGYMAVTMPYAKYLLYITWTLIGTGLFLSVVPRYARNVKFLTVAIAVLAASAITLCLYMYYNLNTDYQPQGRYIIYLLVPLVIGIVAGIGKVYEFRGMIPKIVLLLAVIWYVSVGVDFFRHDCE</sequence>
<comment type="caution">
    <text evidence="2">The sequence shown here is derived from an EMBL/GenBank/DDBJ whole genome shotgun (WGS) entry which is preliminary data.</text>
</comment>
<dbReference type="Proteomes" id="UP000029046">
    <property type="component" value="Unassembled WGS sequence"/>
</dbReference>
<keyword evidence="3" id="KW-1185">Reference proteome</keyword>
<keyword evidence="1" id="KW-1133">Transmembrane helix</keyword>
<reference evidence="2 3" key="1">
    <citation type="submission" date="2014-03" db="EMBL/GenBank/DDBJ databases">
        <title>Genomics of Bifidobacteria.</title>
        <authorList>
            <person name="Ventura M."/>
            <person name="Milani C."/>
            <person name="Lugli G.A."/>
        </authorList>
    </citation>
    <scope>NUCLEOTIDE SEQUENCE [LARGE SCALE GENOMIC DNA]</scope>
    <source>
        <strain evidence="2 3">LMG 11586</strain>
    </source>
</reference>
<accession>A0A087AMH8</accession>
<dbReference type="EMBL" id="JGYX01000007">
    <property type="protein sequence ID" value="KFI59978.1"/>
    <property type="molecule type" value="Genomic_DNA"/>
</dbReference>
<evidence type="ECO:0000256" key="1">
    <source>
        <dbReference type="SAM" id="Phobius"/>
    </source>
</evidence>
<feature type="transmembrane region" description="Helical" evidence="1">
    <location>
        <begin position="89"/>
        <end position="107"/>
    </location>
</feature>
<evidence type="ECO:0000313" key="3">
    <source>
        <dbReference type="Proteomes" id="UP000029046"/>
    </source>
</evidence>
<feature type="transmembrane region" description="Helical" evidence="1">
    <location>
        <begin position="114"/>
        <end position="130"/>
    </location>
</feature>
<protein>
    <submittedName>
        <fullName evidence="2">Glycosyl transferase family 39</fullName>
    </submittedName>
</protein>
<gene>
    <name evidence="2" type="ORF">BIGA_1656</name>
</gene>
<keyword evidence="1" id="KW-0812">Transmembrane</keyword>
<feature type="transmembrane region" description="Helical" evidence="1">
    <location>
        <begin position="326"/>
        <end position="349"/>
    </location>
</feature>
<dbReference type="AlphaFoldDB" id="A0A087AMH8"/>
<dbReference type="eggNOG" id="COG1807">
    <property type="taxonomic scope" value="Bacteria"/>
</dbReference>
<feature type="transmembrane region" description="Helical" evidence="1">
    <location>
        <begin position="185"/>
        <end position="201"/>
    </location>
</feature>
<keyword evidence="2" id="KW-0808">Transferase</keyword>
<dbReference type="GO" id="GO:0016740">
    <property type="term" value="F:transferase activity"/>
    <property type="evidence" value="ECO:0007669"/>
    <property type="project" value="UniProtKB-KW"/>
</dbReference>
<organism evidence="2 3">
    <name type="scientific">Bifidobacterium pullorum subsp. gallinarum</name>
    <dbReference type="NCBI Taxonomy" id="78344"/>
    <lineage>
        <taxon>Bacteria</taxon>
        <taxon>Bacillati</taxon>
        <taxon>Actinomycetota</taxon>
        <taxon>Actinomycetes</taxon>
        <taxon>Bifidobacteriales</taxon>
        <taxon>Bifidobacteriaceae</taxon>
        <taxon>Bifidobacterium</taxon>
    </lineage>
</organism>
<evidence type="ECO:0000313" key="2">
    <source>
        <dbReference type="EMBL" id="KFI59978.1"/>
    </source>
</evidence>
<feature type="transmembrane region" description="Helical" evidence="1">
    <location>
        <begin position="390"/>
        <end position="407"/>
    </location>
</feature>
<proteinExistence type="predicted"/>
<feature type="transmembrane region" description="Helical" evidence="1">
    <location>
        <begin position="301"/>
        <end position="319"/>
    </location>
</feature>
<feature type="transmembrane region" description="Helical" evidence="1">
    <location>
        <begin position="136"/>
        <end position="155"/>
    </location>
</feature>
<feature type="transmembrane region" description="Helical" evidence="1">
    <location>
        <begin position="58"/>
        <end position="83"/>
    </location>
</feature>
<keyword evidence="1" id="KW-0472">Membrane</keyword>